<dbReference type="EMBL" id="SCLC01000824">
    <property type="protein sequence ID" value="MBF4437298.1"/>
    <property type="molecule type" value="Genomic_DNA"/>
</dbReference>
<organism evidence="1 2">
    <name type="scientific">Vibrio anguillarum</name>
    <name type="common">Listonella anguillarum</name>
    <dbReference type="NCBI Taxonomy" id="55601"/>
    <lineage>
        <taxon>Bacteria</taxon>
        <taxon>Pseudomonadati</taxon>
        <taxon>Pseudomonadota</taxon>
        <taxon>Gammaproteobacteria</taxon>
        <taxon>Vibrionales</taxon>
        <taxon>Vibrionaceae</taxon>
        <taxon>Vibrio</taxon>
    </lineage>
</organism>
<dbReference type="AlphaFoldDB" id="A0AAW4BNN5"/>
<feature type="non-terminal residue" evidence="1">
    <location>
        <position position="1"/>
    </location>
</feature>
<gene>
    <name evidence="1" type="ORF">ERJ77_23010</name>
</gene>
<sequence>KAGYSATTKAKFGGETQAESSSRAITARALYVLDPSAVLYFDVRNYDMMTPADGDGKGNADANDQTRFLMGVEYYF</sequence>
<name>A0AAW4BNN5_VIBAN</name>
<evidence type="ECO:0000313" key="1">
    <source>
        <dbReference type="EMBL" id="MBF4437298.1"/>
    </source>
</evidence>
<proteinExistence type="predicted"/>
<evidence type="ECO:0000313" key="2">
    <source>
        <dbReference type="Proteomes" id="UP000786185"/>
    </source>
</evidence>
<dbReference type="Proteomes" id="UP000786185">
    <property type="component" value="Unassembled WGS sequence"/>
</dbReference>
<comment type="caution">
    <text evidence="1">The sequence shown here is derived from an EMBL/GenBank/DDBJ whole genome shotgun (WGS) entry which is preliminary data.</text>
</comment>
<protein>
    <submittedName>
        <fullName evidence="1">Porin</fullName>
    </submittedName>
</protein>
<reference evidence="1" key="1">
    <citation type="journal article" date="2021" name="PeerJ">
        <title>Analysis of 44 Vibrio anguillarum genomes reveals high genetic diversity.</title>
        <authorList>
            <person name="Hansen M.J."/>
            <person name="Dalsgaard I."/>
        </authorList>
    </citation>
    <scope>NUCLEOTIDE SEQUENCE</scope>
    <source>
        <strain evidence="1">850617-1/1</strain>
    </source>
</reference>
<accession>A0AAW4BNN5</accession>